<dbReference type="Proteomes" id="UP000663888">
    <property type="component" value="Unassembled WGS sequence"/>
</dbReference>
<protein>
    <submittedName>
        <fullName evidence="2">Uncharacterized protein</fullName>
    </submittedName>
</protein>
<evidence type="ECO:0000313" key="2">
    <source>
        <dbReference type="EMBL" id="CAE6488366.1"/>
    </source>
</evidence>
<gene>
    <name evidence="2" type="ORF">RDB_LOCUS107941</name>
    <name evidence="3" type="ORF">RDB_LOCUS139543</name>
</gene>
<evidence type="ECO:0000313" key="3">
    <source>
        <dbReference type="EMBL" id="CAE6490834.1"/>
    </source>
</evidence>
<name>A0A8H3CLN1_9AGAM</name>
<proteinExistence type="predicted"/>
<dbReference type="EMBL" id="CAJMWX010001473">
    <property type="protein sequence ID" value="CAE6490834.1"/>
    <property type="molecule type" value="Genomic_DNA"/>
</dbReference>
<evidence type="ECO:0000313" key="4">
    <source>
        <dbReference type="Proteomes" id="UP000663861"/>
    </source>
</evidence>
<organism evidence="2 4">
    <name type="scientific">Rhizoctonia solani</name>
    <dbReference type="NCBI Taxonomy" id="456999"/>
    <lineage>
        <taxon>Eukaryota</taxon>
        <taxon>Fungi</taxon>
        <taxon>Dikarya</taxon>
        <taxon>Basidiomycota</taxon>
        <taxon>Agaricomycotina</taxon>
        <taxon>Agaricomycetes</taxon>
        <taxon>Cantharellales</taxon>
        <taxon>Ceratobasidiaceae</taxon>
        <taxon>Rhizoctonia</taxon>
    </lineage>
</organism>
<evidence type="ECO:0000256" key="1">
    <source>
        <dbReference type="SAM" id="MobiDB-lite"/>
    </source>
</evidence>
<accession>A0A8H3CLN1</accession>
<dbReference type="EMBL" id="CAJMWY010002397">
    <property type="protein sequence ID" value="CAE6488366.1"/>
    <property type="molecule type" value="Genomic_DNA"/>
</dbReference>
<dbReference type="Proteomes" id="UP000663861">
    <property type="component" value="Unassembled WGS sequence"/>
</dbReference>
<dbReference type="AlphaFoldDB" id="A0A8H3CLN1"/>
<comment type="caution">
    <text evidence="2">The sequence shown here is derived from an EMBL/GenBank/DDBJ whole genome shotgun (WGS) entry which is preliminary data.</text>
</comment>
<sequence>MSLYPIFDSGSSGYPNMSIATAAIRATSMPGFMYFRTQADISRSLGTGTDRFEACDYIDDYRSSTVFDAIGSVGGLFALLQAIHITLFGRPLLWGLTGAKLITPFDLLGTCSSRGFKRRLKDEYHSTSNEDGEMTVRIVEFLRDFVIDFGPADLDSEHYPTGSTSPSTRPAENSDLVDRPILLTETGPGTTPAPQWENDETSGSNRIDSAV</sequence>
<feature type="compositionally biased region" description="Polar residues" evidence="1">
    <location>
        <begin position="161"/>
        <end position="171"/>
    </location>
</feature>
<feature type="region of interest" description="Disordered" evidence="1">
    <location>
        <begin position="156"/>
        <end position="211"/>
    </location>
</feature>
<feature type="compositionally biased region" description="Polar residues" evidence="1">
    <location>
        <begin position="201"/>
        <end position="211"/>
    </location>
</feature>
<reference evidence="2" key="1">
    <citation type="submission" date="2021-01" db="EMBL/GenBank/DDBJ databases">
        <authorList>
            <person name="Kaushik A."/>
        </authorList>
    </citation>
    <scope>NUCLEOTIDE SEQUENCE</scope>
    <source>
        <strain evidence="3">AG4-R118</strain>
        <strain evidence="2">AG4-RS23</strain>
    </source>
</reference>